<reference evidence="1" key="1">
    <citation type="submission" date="2020-05" db="EMBL/GenBank/DDBJ databases">
        <authorList>
            <person name="Rincon C."/>
            <person name="Sanders R I."/>
            <person name="Robbins C."/>
            <person name="Chaturvedi A."/>
        </authorList>
    </citation>
    <scope>NUCLEOTIDE SEQUENCE</scope>
    <source>
        <strain evidence="1">CHB12</strain>
    </source>
</reference>
<comment type="caution">
    <text evidence="1">The sequence shown here is derived from an EMBL/GenBank/DDBJ whole genome shotgun (WGS) entry which is preliminary data.</text>
</comment>
<dbReference type="OrthoDB" id="2308475at2759"/>
<evidence type="ECO:0000313" key="1">
    <source>
        <dbReference type="EMBL" id="CAB5349956.1"/>
    </source>
</evidence>
<protein>
    <submittedName>
        <fullName evidence="1">Uncharacterized protein</fullName>
    </submittedName>
</protein>
<gene>
    <name evidence="1" type="ORF">CHRIB12_LOCUS4841</name>
</gene>
<dbReference type="Proteomes" id="UP000684084">
    <property type="component" value="Unassembled WGS sequence"/>
</dbReference>
<dbReference type="AlphaFoldDB" id="A0A915YWZ2"/>
<name>A0A915YWZ2_9GLOM</name>
<proteinExistence type="predicted"/>
<dbReference type="EMBL" id="CAGKOT010000007">
    <property type="protein sequence ID" value="CAB5349956.1"/>
    <property type="molecule type" value="Genomic_DNA"/>
</dbReference>
<accession>A0A915YWZ2</accession>
<sequence length="70" mass="8133">MIVKEAERIILKLLSYVTNEDKNSGKYECTVQIEAAVAHKHPLPSNTHITADVKFDKFQVNYYKYSQLFL</sequence>
<organism evidence="1 2">
    <name type="scientific">Rhizophagus irregularis</name>
    <dbReference type="NCBI Taxonomy" id="588596"/>
    <lineage>
        <taxon>Eukaryota</taxon>
        <taxon>Fungi</taxon>
        <taxon>Fungi incertae sedis</taxon>
        <taxon>Mucoromycota</taxon>
        <taxon>Glomeromycotina</taxon>
        <taxon>Glomeromycetes</taxon>
        <taxon>Glomerales</taxon>
        <taxon>Glomeraceae</taxon>
        <taxon>Rhizophagus</taxon>
    </lineage>
</organism>
<evidence type="ECO:0000313" key="2">
    <source>
        <dbReference type="Proteomes" id="UP000684084"/>
    </source>
</evidence>